<proteinExistence type="inferred from homology"/>
<accession>A0AAJ0FV68</accession>
<keyword evidence="6" id="KW-0862">Zinc</keyword>
<feature type="transmembrane region" description="Helical" evidence="7">
    <location>
        <begin position="94"/>
        <end position="115"/>
    </location>
</feature>
<keyword evidence="5 7" id="KW-0472">Membrane</keyword>
<dbReference type="Pfam" id="PF03006">
    <property type="entry name" value="HlyIII"/>
    <property type="match status" value="1"/>
</dbReference>
<dbReference type="GO" id="GO:0016020">
    <property type="term" value="C:membrane"/>
    <property type="evidence" value="ECO:0007669"/>
    <property type="project" value="UniProtKB-SubCell"/>
</dbReference>
<keyword evidence="3 7" id="KW-0812">Transmembrane</keyword>
<evidence type="ECO:0000256" key="7">
    <source>
        <dbReference type="SAM" id="Phobius"/>
    </source>
</evidence>
<keyword evidence="9" id="KW-1185">Reference proteome</keyword>
<comment type="similarity">
    <text evidence="2">Belongs to the ADIPOR family.</text>
</comment>
<feature type="transmembrane region" description="Helical" evidence="7">
    <location>
        <begin position="24"/>
        <end position="45"/>
    </location>
</feature>
<feature type="transmembrane region" description="Helical" evidence="7">
    <location>
        <begin position="57"/>
        <end position="74"/>
    </location>
</feature>
<keyword evidence="6" id="KW-0479">Metal-binding</keyword>
<dbReference type="AlphaFoldDB" id="A0AAJ0FV68"/>
<dbReference type="PANTHER" id="PTHR20855:SF52">
    <property type="entry name" value="ADIPONECTIN RECEPTOR PROTEIN"/>
    <property type="match status" value="1"/>
</dbReference>
<evidence type="ECO:0000313" key="8">
    <source>
        <dbReference type="EMBL" id="KAK2601709.1"/>
    </source>
</evidence>
<evidence type="ECO:0000256" key="6">
    <source>
        <dbReference type="PIRSR" id="PIRSR604254-1"/>
    </source>
</evidence>
<evidence type="ECO:0000256" key="4">
    <source>
        <dbReference type="ARBA" id="ARBA00022989"/>
    </source>
</evidence>
<dbReference type="PANTHER" id="PTHR20855">
    <property type="entry name" value="ADIPOR/PROGESTIN RECEPTOR-RELATED"/>
    <property type="match status" value="1"/>
</dbReference>
<evidence type="ECO:0000256" key="3">
    <source>
        <dbReference type="ARBA" id="ARBA00022692"/>
    </source>
</evidence>
<dbReference type="GO" id="GO:0038023">
    <property type="term" value="F:signaling receptor activity"/>
    <property type="evidence" value="ECO:0007669"/>
    <property type="project" value="TreeGrafter"/>
</dbReference>
<dbReference type="EMBL" id="JASWJB010000071">
    <property type="protein sequence ID" value="KAK2601709.1"/>
    <property type="molecule type" value="Genomic_DNA"/>
</dbReference>
<keyword evidence="4 7" id="KW-1133">Transmembrane helix</keyword>
<dbReference type="Proteomes" id="UP001251528">
    <property type="component" value="Unassembled WGS sequence"/>
</dbReference>
<evidence type="ECO:0000256" key="2">
    <source>
        <dbReference type="ARBA" id="ARBA00007018"/>
    </source>
</evidence>
<comment type="caution">
    <text evidence="8">The sequence shown here is derived from an EMBL/GenBank/DDBJ whole genome shotgun (WGS) entry which is preliminary data.</text>
</comment>
<evidence type="ECO:0000256" key="1">
    <source>
        <dbReference type="ARBA" id="ARBA00004141"/>
    </source>
</evidence>
<comment type="subcellular location">
    <subcellularLocation>
        <location evidence="1">Membrane</location>
        <topology evidence="1">Multi-pass membrane protein</topology>
    </subcellularLocation>
</comment>
<dbReference type="GO" id="GO:0006882">
    <property type="term" value="P:intracellular zinc ion homeostasis"/>
    <property type="evidence" value="ECO:0007669"/>
    <property type="project" value="TreeGrafter"/>
</dbReference>
<feature type="binding site" evidence="6">
    <location>
        <position position="97"/>
    </location>
    <ligand>
        <name>Zn(2+)</name>
        <dbReference type="ChEBI" id="CHEBI:29105"/>
    </ligand>
</feature>
<protein>
    <submittedName>
        <fullName evidence="8">Uncharacterized protein</fullName>
    </submittedName>
</protein>
<sequence length="128" mass="14520">MGLVNVYLSLNDQYGSKTWLTSRLLPFLGMGFSAFIPIVHAVLLFPYDQFQKQSGLNYYYLEGLFMLAGVIFLATKFPECWLPGTFDYIGASHQIFHCFVVLGTLSHIGGIMSGYDWNYTNRRCSLHG</sequence>
<organism evidence="8 9">
    <name type="scientific">Conoideocrella luteorostrata</name>
    <dbReference type="NCBI Taxonomy" id="1105319"/>
    <lineage>
        <taxon>Eukaryota</taxon>
        <taxon>Fungi</taxon>
        <taxon>Dikarya</taxon>
        <taxon>Ascomycota</taxon>
        <taxon>Pezizomycotina</taxon>
        <taxon>Sordariomycetes</taxon>
        <taxon>Hypocreomycetidae</taxon>
        <taxon>Hypocreales</taxon>
        <taxon>Clavicipitaceae</taxon>
        <taxon>Conoideocrella</taxon>
    </lineage>
</organism>
<dbReference type="GO" id="GO:0046872">
    <property type="term" value="F:metal ion binding"/>
    <property type="evidence" value="ECO:0007669"/>
    <property type="project" value="UniProtKB-KW"/>
</dbReference>
<name>A0AAJ0FV68_9HYPO</name>
<dbReference type="InterPro" id="IPR004254">
    <property type="entry name" value="AdipoR/HlyIII-related"/>
</dbReference>
<evidence type="ECO:0000313" key="9">
    <source>
        <dbReference type="Proteomes" id="UP001251528"/>
    </source>
</evidence>
<feature type="binding site" evidence="6">
    <location>
        <position position="93"/>
    </location>
    <ligand>
        <name>Zn(2+)</name>
        <dbReference type="ChEBI" id="CHEBI:29105"/>
    </ligand>
</feature>
<evidence type="ECO:0000256" key="5">
    <source>
        <dbReference type="ARBA" id="ARBA00023136"/>
    </source>
</evidence>
<reference evidence="8" key="1">
    <citation type="submission" date="2023-06" db="EMBL/GenBank/DDBJ databases">
        <title>Conoideocrella luteorostrata (Hypocreales: Clavicipitaceae), a potential biocontrol fungus for elongate hemlock scale in United States Christmas tree production areas.</title>
        <authorList>
            <person name="Barrett H."/>
            <person name="Lovett B."/>
            <person name="Macias A.M."/>
            <person name="Stajich J.E."/>
            <person name="Kasson M.T."/>
        </authorList>
    </citation>
    <scope>NUCLEOTIDE SEQUENCE</scope>
    <source>
        <strain evidence="8">ARSEF 14590</strain>
    </source>
</reference>
<gene>
    <name evidence="8" type="ORF">QQS21_004697</name>
</gene>